<accession>A0A0D2WJD3</accession>
<organism evidence="2 3">
    <name type="scientific">Capsaspora owczarzaki (strain ATCC 30864)</name>
    <dbReference type="NCBI Taxonomy" id="595528"/>
    <lineage>
        <taxon>Eukaryota</taxon>
        <taxon>Filasterea</taxon>
        <taxon>Capsaspora</taxon>
    </lineage>
</organism>
<proteinExistence type="predicted"/>
<evidence type="ECO:0000313" key="2">
    <source>
        <dbReference type="EMBL" id="KJE90110.1"/>
    </source>
</evidence>
<protein>
    <recommendedName>
        <fullName evidence="4">Secreted protein</fullName>
    </recommendedName>
</protein>
<feature type="signal peptide" evidence="1">
    <location>
        <begin position="1"/>
        <end position="17"/>
    </location>
</feature>
<reference evidence="3" key="1">
    <citation type="submission" date="2011-02" db="EMBL/GenBank/DDBJ databases">
        <title>The Genome Sequence of Capsaspora owczarzaki ATCC 30864.</title>
        <authorList>
            <person name="Russ C."/>
            <person name="Cuomo C."/>
            <person name="Burger G."/>
            <person name="Gray M.W."/>
            <person name="Holland P.W.H."/>
            <person name="King N."/>
            <person name="Lang F.B.F."/>
            <person name="Roger A.J."/>
            <person name="Ruiz-Trillo I."/>
            <person name="Young S.K."/>
            <person name="Zeng Q."/>
            <person name="Gargeya S."/>
            <person name="Alvarado L."/>
            <person name="Berlin A."/>
            <person name="Chapman S.B."/>
            <person name="Chen Z."/>
            <person name="Freedman E."/>
            <person name="Gellesch M."/>
            <person name="Goldberg J."/>
            <person name="Griggs A."/>
            <person name="Gujja S."/>
            <person name="Heilman E."/>
            <person name="Heiman D."/>
            <person name="Howarth C."/>
            <person name="Mehta T."/>
            <person name="Neiman D."/>
            <person name="Pearson M."/>
            <person name="Roberts A."/>
            <person name="Saif S."/>
            <person name="Shea T."/>
            <person name="Shenoy N."/>
            <person name="Sisk P."/>
            <person name="Stolte C."/>
            <person name="Sykes S."/>
            <person name="White J."/>
            <person name="Yandava C."/>
            <person name="Haas B."/>
            <person name="Nusbaum C."/>
            <person name="Birren B."/>
        </authorList>
    </citation>
    <scope>NUCLEOTIDE SEQUENCE</scope>
    <source>
        <strain evidence="3">ATCC 30864</strain>
    </source>
</reference>
<sequence>MEIAYFFFFWATSLSQGDPSSSPSTSAFKHPDLLFGPRRRIATGNKRMFAAKMLDLHLDVARPKTLPSAQTSLQVCISHWWWVWHVFCAQHDVTIQIHSNFASITFVQKRWSVH</sequence>
<keyword evidence="1" id="KW-0732">Signal</keyword>
<dbReference type="AlphaFoldDB" id="A0A0D2WJD3"/>
<evidence type="ECO:0008006" key="4">
    <source>
        <dbReference type="Google" id="ProtNLM"/>
    </source>
</evidence>
<gene>
    <name evidence="2" type="ORF">CAOG_008511</name>
</gene>
<dbReference type="InParanoid" id="A0A0D2WJD3"/>
<evidence type="ECO:0000313" key="3">
    <source>
        <dbReference type="Proteomes" id="UP000008743"/>
    </source>
</evidence>
<name>A0A0D2WJD3_CAPO3</name>
<dbReference type="RefSeq" id="XP_011270093.1">
    <property type="nucleotide sequence ID" value="XM_011271791.1"/>
</dbReference>
<dbReference type="EMBL" id="KE346361">
    <property type="protein sequence ID" value="KJE90110.1"/>
    <property type="molecule type" value="Genomic_DNA"/>
</dbReference>
<keyword evidence="3" id="KW-1185">Reference proteome</keyword>
<evidence type="ECO:0000256" key="1">
    <source>
        <dbReference type="SAM" id="SignalP"/>
    </source>
</evidence>
<dbReference type="Proteomes" id="UP000008743">
    <property type="component" value="Unassembled WGS sequence"/>
</dbReference>
<feature type="chain" id="PRO_5002269967" description="Secreted protein" evidence="1">
    <location>
        <begin position="18"/>
        <end position="114"/>
    </location>
</feature>